<dbReference type="AlphaFoldDB" id="A0A830E343"/>
<evidence type="ECO:0000313" key="2">
    <source>
        <dbReference type="Proteomes" id="UP000646833"/>
    </source>
</evidence>
<dbReference type="RefSeq" id="WP_007273986.1">
    <property type="nucleotide sequence ID" value="NZ_BMCI01000010.1"/>
</dbReference>
<protein>
    <submittedName>
        <fullName evidence="1">Uncharacterized protein</fullName>
    </submittedName>
</protein>
<sequence>MQHSKLASIALALTVALSVFAGGAFAATPSIDTESTNTTTTSDWTDGYTVSGFTANASNSSYVEVTFDANVSGDARLQILDPDTGETVADMESVYTNSSADVTDSTNNHYAWNISHDEFEDLPVGYGENKTFKVRITDTQDTDNATVIDVAFNNTADRAVYRIGDAFTNNDVTVEEKHPWLSQISSSYDTNIASFELASVATGSNASHEVNLANGTVADAFALAAEDKDDGAFLPLMTVKAEGDDGTVLIPVFVNEKSSEWDFLDDDEAYAVYDSDAEELTIMNNGDERFDGVSETTFTLAGNDGLSFGETFDLFRGLGAGYTDSIINSVSSYGSAAL</sequence>
<name>A0A830E343_9EURY</name>
<reference evidence="1" key="2">
    <citation type="submission" date="2020-09" db="EMBL/GenBank/DDBJ databases">
        <authorList>
            <person name="Sun Q."/>
            <person name="Sedlacek I."/>
        </authorList>
    </citation>
    <scope>NUCLEOTIDE SEQUENCE</scope>
    <source>
        <strain evidence="1">CCM 7217</strain>
    </source>
</reference>
<accession>A0A830E343</accession>
<dbReference type="EMBL" id="BMCI01000010">
    <property type="protein sequence ID" value="GGC72598.1"/>
    <property type="molecule type" value="Genomic_DNA"/>
</dbReference>
<proteinExistence type="predicted"/>
<evidence type="ECO:0000313" key="1">
    <source>
        <dbReference type="EMBL" id="GGC72598.1"/>
    </source>
</evidence>
<organism evidence="1 2">
    <name type="scientific">Haloferax sulfurifontis</name>
    <dbReference type="NCBI Taxonomy" id="255616"/>
    <lineage>
        <taxon>Archaea</taxon>
        <taxon>Methanobacteriati</taxon>
        <taxon>Methanobacteriota</taxon>
        <taxon>Stenosarchaea group</taxon>
        <taxon>Halobacteria</taxon>
        <taxon>Halobacteriales</taxon>
        <taxon>Haloferacaceae</taxon>
        <taxon>Haloferax</taxon>
    </lineage>
</organism>
<reference evidence="1" key="1">
    <citation type="journal article" date="2014" name="Int. J. Syst. Evol. Microbiol.">
        <title>Complete genome sequence of Corynebacterium casei LMG S-19264T (=DSM 44701T), isolated from a smear-ripened cheese.</title>
        <authorList>
            <consortium name="US DOE Joint Genome Institute (JGI-PGF)"/>
            <person name="Walter F."/>
            <person name="Albersmeier A."/>
            <person name="Kalinowski J."/>
            <person name="Ruckert C."/>
        </authorList>
    </citation>
    <scope>NUCLEOTIDE SEQUENCE</scope>
    <source>
        <strain evidence="1">CCM 7217</strain>
    </source>
</reference>
<gene>
    <name evidence="1" type="ORF">GCM10007209_38200</name>
</gene>
<comment type="caution">
    <text evidence="1">The sequence shown here is derived from an EMBL/GenBank/DDBJ whole genome shotgun (WGS) entry which is preliminary data.</text>
</comment>
<dbReference type="Proteomes" id="UP000646833">
    <property type="component" value="Unassembled WGS sequence"/>
</dbReference>